<gene>
    <name evidence="7" type="ORF">CUV01_08040</name>
</gene>
<dbReference type="Pfam" id="PF03486">
    <property type="entry name" value="HI0933_like"/>
    <property type="match status" value="1"/>
</dbReference>
<comment type="cofactor">
    <cofactor evidence="1">
        <name>FAD</name>
        <dbReference type="ChEBI" id="CHEBI:57692"/>
    </cofactor>
</comment>
<dbReference type="KEGG" id="paro:CUV01_08040"/>
<dbReference type="SUPFAM" id="SSF160996">
    <property type="entry name" value="HI0933 insert domain-like"/>
    <property type="match status" value="1"/>
</dbReference>
<dbReference type="OrthoDB" id="5288829at2"/>
<keyword evidence="3" id="KW-0274">FAD</keyword>
<protein>
    <submittedName>
        <fullName evidence="7">Aminoacetone oxidase family FAD-binding enzyme</fullName>
    </submittedName>
</protein>
<dbReference type="Pfam" id="PF22780">
    <property type="entry name" value="HI0933_like_1st"/>
    <property type="match status" value="1"/>
</dbReference>
<evidence type="ECO:0000256" key="4">
    <source>
        <dbReference type="SAM" id="MobiDB-lite"/>
    </source>
</evidence>
<feature type="domain" description="RsdA/BaiN/AoA(So)-like insert" evidence="6">
    <location>
        <begin position="292"/>
        <end position="434"/>
    </location>
</feature>
<evidence type="ECO:0000313" key="7">
    <source>
        <dbReference type="EMBL" id="AUH33347.1"/>
    </source>
</evidence>
<proteinExistence type="predicted"/>
<dbReference type="NCBIfam" id="TIGR00275">
    <property type="entry name" value="aminoacetone oxidase family FAD-binding enzyme"/>
    <property type="match status" value="1"/>
</dbReference>
<dbReference type="InterPro" id="IPR057661">
    <property type="entry name" value="RsdA/BaiN/AoA(So)_Rossmann"/>
</dbReference>
<dbReference type="AlphaFoldDB" id="A0A2K9EJ05"/>
<dbReference type="Proteomes" id="UP000233742">
    <property type="component" value="Chromosome"/>
</dbReference>
<feature type="region of interest" description="Disordered" evidence="4">
    <location>
        <begin position="28"/>
        <end position="96"/>
    </location>
</feature>
<dbReference type="InterPro" id="IPR055178">
    <property type="entry name" value="RsdA/BaiN/AoA(So)-like_dom"/>
</dbReference>
<dbReference type="NCBIfam" id="TIGR03862">
    <property type="entry name" value="flavo_PP4765"/>
    <property type="match status" value="1"/>
</dbReference>
<accession>A0A2K9EJ05</accession>
<dbReference type="PANTHER" id="PTHR42887">
    <property type="entry name" value="OS12G0638800 PROTEIN"/>
    <property type="match status" value="1"/>
</dbReference>
<evidence type="ECO:0000259" key="6">
    <source>
        <dbReference type="Pfam" id="PF22780"/>
    </source>
</evidence>
<name>A0A2K9EJ05_9RHOB</name>
<keyword evidence="2" id="KW-0285">Flavoprotein</keyword>
<sequence>MHHRAAPFPRAACRRRRPGWAGCGADAPAPTGLWTATRPHGTSGAKLGDATARGCGSSSAGNRPDLALQQPRPANAADRTRPDPLGDDATGPAVSQTPDALVIGAGPAGLMAAEQLAADGISVAIAEAMPTPARKFLMAGKSGLNLTKEQPAAAFWANISAGRSHAEHDPLGVPCADTAAFGPDEVMAWARGLGIELFTGSTGRVFPVGMKASPLLRAWLARLRDSGVQLRVRWRWTGFEDGLRFQTPEGVQHLRPRATVLALGGASWPQLGSDAAWMGWLRDAGVDIAPFQPANMGFRVNWSAPMQRFFGSAIKGVALHAGNASSRGEWVISQHGTEGGGVYEISAALRDGAAGSVDLAPDLDHAALMQHLNRPRGKLSVGNWLRRVLGDPPKVALLLEWGRPLPHDPQTLARLIKSLPLRHEGPMDIARAISSAGGIRFDAVDEGLQLRALPGVFVAGEMLDWEAPTGGYLLTGCLASGRHAGRAAAQYHLRQS</sequence>
<dbReference type="InterPro" id="IPR023166">
    <property type="entry name" value="BaiN-like_dom_sf"/>
</dbReference>
<organism evidence="7 8">
    <name type="scientific">Paracoccus tegillarcae</name>
    <dbReference type="NCBI Taxonomy" id="1529068"/>
    <lineage>
        <taxon>Bacteria</taxon>
        <taxon>Pseudomonadati</taxon>
        <taxon>Pseudomonadota</taxon>
        <taxon>Alphaproteobacteria</taxon>
        <taxon>Rhodobacterales</taxon>
        <taxon>Paracoccaceae</taxon>
        <taxon>Paracoccus</taxon>
    </lineage>
</organism>
<evidence type="ECO:0000256" key="1">
    <source>
        <dbReference type="ARBA" id="ARBA00001974"/>
    </source>
</evidence>
<dbReference type="InterPro" id="IPR036188">
    <property type="entry name" value="FAD/NAD-bd_sf"/>
</dbReference>
<dbReference type="InterPro" id="IPR022460">
    <property type="entry name" value="Flavoprotein_PP4765"/>
</dbReference>
<evidence type="ECO:0000313" key="8">
    <source>
        <dbReference type="Proteomes" id="UP000233742"/>
    </source>
</evidence>
<feature type="domain" description="RsdA/BaiN/AoA(So)-like Rossmann fold-like" evidence="5">
    <location>
        <begin position="99"/>
        <end position="486"/>
    </location>
</feature>
<dbReference type="EMBL" id="CP025408">
    <property type="protein sequence ID" value="AUH33347.1"/>
    <property type="molecule type" value="Genomic_DNA"/>
</dbReference>
<dbReference type="SUPFAM" id="SSF51905">
    <property type="entry name" value="FAD/NAD(P)-binding domain"/>
    <property type="match status" value="1"/>
</dbReference>
<dbReference type="Gene3D" id="3.50.50.60">
    <property type="entry name" value="FAD/NAD(P)-binding domain"/>
    <property type="match status" value="1"/>
</dbReference>
<keyword evidence="8" id="KW-1185">Reference proteome</keyword>
<dbReference type="Gene3D" id="1.10.8.260">
    <property type="entry name" value="HI0933 insert domain-like"/>
    <property type="match status" value="1"/>
</dbReference>
<evidence type="ECO:0000259" key="5">
    <source>
        <dbReference type="Pfam" id="PF03486"/>
    </source>
</evidence>
<evidence type="ECO:0000256" key="3">
    <source>
        <dbReference type="ARBA" id="ARBA00022827"/>
    </source>
</evidence>
<dbReference type="Gene3D" id="2.40.30.10">
    <property type="entry name" value="Translation factors"/>
    <property type="match status" value="1"/>
</dbReference>
<dbReference type="PANTHER" id="PTHR42887:SF1">
    <property type="entry name" value="BLR3961 PROTEIN"/>
    <property type="match status" value="1"/>
</dbReference>
<dbReference type="InterPro" id="IPR004792">
    <property type="entry name" value="BaiN-like"/>
</dbReference>
<reference evidence="7 8" key="1">
    <citation type="submission" date="2017-12" db="EMBL/GenBank/DDBJ databases">
        <authorList>
            <person name="Hurst M.R.H."/>
        </authorList>
    </citation>
    <scope>NUCLEOTIDE SEQUENCE [LARGE SCALE GENOMIC DNA]</scope>
    <source>
        <strain evidence="7 8">BM15</strain>
    </source>
</reference>
<evidence type="ECO:0000256" key="2">
    <source>
        <dbReference type="ARBA" id="ARBA00022630"/>
    </source>
</evidence>